<dbReference type="EMBL" id="FNGV01000015">
    <property type="protein sequence ID" value="SDM84021.1"/>
    <property type="molecule type" value="Genomic_DNA"/>
</dbReference>
<feature type="transmembrane region" description="Helical" evidence="1">
    <location>
        <begin position="98"/>
        <end position="116"/>
    </location>
</feature>
<dbReference type="PANTHER" id="PTHR36974:SF1">
    <property type="entry name" value="DOXX FAMILY MEMBRANE PROTEIN"/>
    <property type="match status" value="1"/>
</dbReference>
<sequence length="117" mass="13698">MELPWHFYLMAITYITAGLMHFIRPKMYMRILPGYLPGHKALVTLSGLSEIILGIALCFSLTKDFALVCIICMLTFFLPVHIHMLLNEKASMGLPKWMLVLRIPLQFLLMYWAFWYL</sequence>
<keyword evidence="3" id="KW-1185">Reference proteome</keyword>
<name>A0A1G9WIL7_9FLAO</name>
<dbReference type="PANTHER" id="PTHR36974">
    <property type="entry name" value="MEMBRANE PROTEIN-RELATED"/>
    <property type="match status" value="1"/>
</dbReference>
<proteinExistence type="predicted"/>
<dbReference type="Proteomes" id="UP000199440">
    <property type="component" value="Unassembled WGS sequence"/>
</dbReference>
<feature type="transmembrane region" description="Helical" evidence="1">
    <location>
        <begin position="65"/>
        <end position="86"/>
    </location>
</feature>
<evidence type="ECO:0000256" key="1">
    <source>
        <dbReference type="SAM" id="Phobius"/>
    </source>
</evidence>
<reference evidence="2 3" key="1">
    <citation type="submission" date="2016-10" db="EMBL/GenBank/DDBJ databases">
        <authorList>
            <person name="de Groot N.N."/>
        </authorList>
    </citation>
    <scope>NUCLEOTIDE SEQUENCE [LARGE SCALE GENOMIC DNA]</scope>
    <source>
        <strain evidence="2 3">DSM 19886</strain>
    </source>
</reference>
<protein>
    <submittedName>
        <fullName evidence="2">Uncharacterized membrane protein</fullName>
    </submittedName>
</protein>
<keyword evidence="1" id="KW-0472">Membrane</keyword>
<accession>A0A1G9WIL7</accession>
<feature type="transmembrane region" description="Helical" evidence="1">
    <location>
        <begin position="6"/>
        <end position="23"/>
    </location>
</feature>
<keyword evidence="1" id="KW-1133">Transmembrane helix</keyword>
<keyword evidence="1" id="KW-0812">Transmembrane</keyword>
<dbReference type="OrthoDB" id="327939at2"/>
<feature type="transmembrane region" description="Helical" evidence="1">
    <location>
        <begin position="35"/>
        <end position="59"/>
    </location>
</feature>
<organism evidence="2 3">
    <name type="scientific">Kriegella aquimaris</name>
    <dbReference type="NCBI Taxonomy" id="192904"/>
    <lineage>
        <taxon>Bacteria</taxon>
        <taxon>Pseudomonadati</taxon>
        <taxon>Bacteroidota</taxon>
        <taxon>Flavobacteriia</taxon>
        <taxon>Flavobacteriales</taxon>
        <taxon>Flavobacteriaceae</taxon>
        <taxon>Kriegella</taxon>
    </lineage>
</organism>
<dbReference type="AlphaFoldDB" id="A0A1G9WIL7"/>
<evidence type="ECO:0000313" key="3">
    <source>
        <dbReference type="Proteomes" id="UP000199440"/>
    </source>
</evidence>
<gene>
    <name evidence="2" type="ORF">SAMN04488514_115113</name>
</gene>
<dbReference type="STRING" id="192904.SAMN04488514_115113"/>
<evidence type="ECO:0000313" key="2">
    <source>
        <dbReference type="EMBL" id="SDM84021.1"/>
    </source>
</evidence>